<feature type="region of interest" description="Disordered" evidence="3">
    <location>
        <begin position="116"/>
        <end position="142"/>
    </location>
</feature>
<dbReference type="KEGG" id="aplc:110983884"/>
<evidence type="ECO:0000256" key="3">
    <source>
        <dbReference type="SAM" id="MobiDB-lite"/>
    </source>
</evidence>
<dbReference type="RefSeq" id="XP_022099215.1">
    <property type="nucleotide sequence ID" value="XM_022243523.1"/>
</dbReference>
<reference evidence="5" key="1">
    <citation type="submission" date="2025-08" db="UniProtKB">
        <authorList>
            <consortium name="RefSeq"/>
        </authorList>
    </citation>
    <scope>IDENTIFICATION</scope>
</reference>
<dbReference type="PANTHER" id="PTHR47231:SF1">
    <property type="entry name" value="CILIA- AND FLAGELLA-ASSOCIATED PROTEIN HOATZ"/>
    <property type="match status" value="1"/>
</dbReference>
<protein>
    <recommendedName>
        <fullName evidence="2">Cilia- and flagella-associated protein HOATZ</fullName>
    </recommendedName>
</protein>
<proteinExistence type="inferred from homology"/>
<dbReference type="OMA" id="TVCSERQ"/>
<accession>A0A8B7Z367</accession>
<keyword evidence="4" id="KW-1185">Reference proteome</keyword>
<dbReference type="Pfam" id="PF17664">
    <property type="entry name" value="HOATZ-like"/>
    <property type="match status" value="1"/>
</dbReference>
<gene>
    <name evidence="5" type="primary">LOC110983884</name>
</gene>
<name>A0A8B7Z367_ACAPL</name>
<evidence type="ECO:0000256" key="2">
    <source>
        <dbReference type="ARBA" id="ARBA00023657"/>
    </source>
</evidence>
<dbReference type="OrthoDB" id="10004365at2759"/>
<evidence type="ECO:0000256" key="1">
    <source>
        <dbReference type="ARBA" id="ARBA00023451"/>
    </source>
</evidence>
<dbReference type="GO" id="GO:0060271">
    <property type="term" value="P:cilium assembly"/>
    <property type="evidence" value="ECO:0007669"/>
    <property type="project" value="InterPro"/>
</dbReference>
<dbReference type="GeneID" id="110983884"/>
<dbReference type="PANTHER" id="PTHR47231">
    <property type="entry name" value="UPF0722 PROTEIN C11ORF88"/>
    <property type="match status" value="1"/>
</dbReference>
<organism evidence="4 5">
    <name type="scientific">Acanthaster planci</name>
    <name type="common">Crown-of-thorns starfish</name>
    <dbReference type="NCBI Taxonomy" id="133434"/>
    <lineage>
        <taxon>Eukaryota</taxon>
        <taxon>Metazoa</taxon>
        <taxon>Echinodermata</taxon>
        <taxon>Eleutherozoa</taxon>
        <taxon>Asterozoa</taxon>
        <taxon>Asteroidea</taxon>
        <taxon>Valvatacea</taxon>
        <taxon>Valvatida</taxon>
        <taxon>Acanthasteridae</taxon>
        <taxon>Acanthaster</taxon>
    </lineage>
</organism>
<comment type="similarity">
    <text evidence="1">Belongs to the HOATZ family.</text>
</comment>
<dbReference type="InterPro" id="IPR040681">
    <property type="entry name" value="HOATZ-like"/>
</dbReference>
<evidence type="ECO:0000313" key="4">
    <source>
        <dbReference type="Proteomes" id="UP000694845"/>
    </source>
</evidence>
<evidence type="ECO:0000313" key="5">
    <source>
        <dbReference type="RefSeq" id="XP_022099215.1"/>
    </source>
</evidence>
<dbReference type="Proteomes" id="UP000694845">
    <property type="component" value="Unplaced"/>
</dbReference>
<sequence>MAATITVTEPVCEQGGRTVFSGCSDEDRACAKLFWQSLTLQPPIESRLVSGDVRQRLKVAPPGRQPVNRAYEKIETSQKLVDFLERAQAEVIYAQSMKLTKQAIARQETLHILQKRKQERKEKEAISHRPAPPSLLDEEDDYDEATELEAVQAMAELDSFEQRIIEDSR</sequence>
<dbReference type="AlphaFoldDB" id="A0A8B7Z367"/>